<evidence type="ECO:0000256" key="3">
    <source>
        <dbReference type="ARBA" id="ARBA00022833"/>
    </source>
</evidence>
<dbReference type="SUPFAM" id="SSF90229">
    <property type="entry name" value="CCCH zinc finger"/>
    <property type="match status" value="1"/>
</dbReference>
<evidence type="ECO:0000256" key="4">
    <source>
        <dbReference type="PROSITE-ProRule" id="PRU00723"/>
    </source>
</evidence>
<proteinExistence type="predicted"/>
<organism evidence="7 8">
    <name type="scientific">Leishmania enriettii</name>
    <dbReference type="NCBI Taxonomy" id="5663"/>
    <lineage>
        <taxon>Eukaryota</taxon>
        <taxon>Discoba</taxon>
        <taxon>Euglenozoa</taxon>
        <taxon>Kinetoplastea</taxon>
        <taxon>Metakinetoplastina</taxon>
        <taxon>Trypanosomatida</taxon>
        <taxon>Trypanosomatidae</taxon>
        <taxon>Leishmaniinae</taxon>
        <taxon>Leishmania</taxon>
    </lineage>
</organism>
<dbReference type="EMBL" id="JAFHKP010000015">
    <property type="protein sequence ID" value="KAG5482642.1"/>
    <property type="molecule type" value="Genomic_DNA"/>
</dbReference>
<feature type="zinc finger region" description="C3H1-type" evidence="4">
    <location>
        <begin position="14"/>
        <end position="42"/>
    </location>
</feature>
<evidence type="ECO:0000256" key="5">
    <source>
        <dbReference type="SAM" id="MobiDB-lite"/>
    </source>
</evidence>
<name>A0A836HAN6_LEIEN</name>
<feature type="region of interest" description="Disordered" evidence="5">
    <location>
        <begin position="468"/>
        <end position="493"/>
    </location>
</feature>
<dbReference type="Pfam" id="PF18044">
    <property type="entry name" value="zf-CCCH_4"/>
    <property type="match status" value="1"/>
</dbReference>
<dbReference type="InterPro" id="IPR041367">
    <property type="entry name" value="Znf-CCCH_4"/>
</dbReference>
<sequence>MTKNRRHDIVKPSKYKTSMCTFFRSEEGCPFGDKCAFAHGEDELRAESRVTATESDGVTADAVAPAGAALLPSESPFSERVDVKPAVGNGQPNDAPARKLQQDPSAITSTAAGAKRKAKKGGLDSSSVLPGNVRGGPSGSGGCAAAARGDALAPRGRTLLNRRQQLPPPSSLPGHGAMPPAAFRLAVPPPLLPPTPPPSFGLSNDFGSLAYSSMPAMMPGMTYYIPAMGHQPFSIINNNQHTINVAPVMQSATSYTTLQHGMQLPPPPPPTASCSSALPCVTGPANDVAVADALPSEDMEHHQRQSLRHVVTNNTVGHGTGPHPTNTSAVALDEIATPQYVYGLMSKAGALPNPSQAAANNSQPSSGVEPPTQPPLLLIPHSPDSGSYVIPNTAMDYPHTEPQSVAAVRGLAAVSSPHHSTGSAPGSSDSGARSHQPTPTALTSNSGAALQFPSPDLLASAPATVSHLPLNSARDGQSGGGSSTVVGDPLWGPTEGTMHPLTLSLVSHNSADTSTGGHITSAGDYNAILSDLGIGGSSYTTIPLDWLMRQRDASSSEDDASLGGDLDWSAAVGRWLQSTREEGTVTGTMTAETGDFSTVANTTVPKAEVAITSPPEADPTAPKNSATPIITFHPEGGRSLTATLNSHPVLMNTEVKSKAASASSSTPVPPETKSKGTPAAVVCQMPRAADGRPFESQRRVPIMKNQFKSSCAAEADSGAVLLYCAEKNTLVYISSDGSGAAVGVSPARRRDQATVATTSAAAERSPSEVELSVATVAALPAVASSQDTPKTAGTRDSLGIHVRFVPGRKKRSVLEEVPDEDAEYCI</sequence>
<evidence type="ECO:0000256" key="1">
    <source>
        <dbReference type="ARBA" id="ARBA00022723"/>
    </source>
</evidence>
<evidence type="ECO:0000313" key="7">
    <source>
        <dbReference type="EMBL" id="KAG5482642.1"/>
    </source>
</evidence>
<comment type="caution">
    <text evidence="7">The sequence shown here is derived from an EMBL/GenBank/DDBJ whole genome shotgun (WGS) entry which is preliminary data.</text>
</comment>
<evidence type="ECO:0000259" key="6">
    <source>
        <dbReference type="PROSITE" id="PS50103"/>
    </source>
</evidence>
<dbReference type="Proteomes" id="UP000674179">
    <property type="component" value="Chromosome 15"/>
</dbReference>
<feature type="region of interest" description="Disordered" evidence="5">
    <location>
        <begin position="82"/>
        <end position="148"/>
    </location>
</feature>
<feature type="region of interest" description="Disordered" evidence="5">
    <location>
        <begin position="353"/>
        <end position="396"/>
    </location>
</feature>
<reference evidence="7 8" key="1">
    <citation type="submission" date="2021-02" db="EMBL/GenBank/DDBJ databases">
        <title>Leishmania (Mundinia) enrietti genome sequencing and assembly.</title>
        <authorList>
            <person name="Almutairi H."/>
            <person name="Gatherer D."/>
        </authorList>
    </citation>
    <scope>NUCLEOTIDE SEQUENCE [LARGE SCALE GENOMIC DNA]</scope>
    <source>
        <strain evidence="7">CUR178</strain>
    </source>
</reference>
<accession>A0A836HAN6</accession>
<dbReference type="FunFam" id="4.10.1000.10:FF:000003">
    <property type="entry name" value="Zinc finger CCCH domain-containing protein"/>
    <property type="match status" value="1"/>
</dbReference>
<dbReference type="GeneID" id="94173848"/>
<evidence type="ECO:0000256" key="2">
    <source>
        <dbReference type="ARBA" id="ARBA00022771"/>
    </source>
</evidence>
<dbReference type="KEGG" id="lenr:94173848"/>
<dbReference type="InterPro" id="IPR036855">
    <property type="entry name" value="Znf_CCCH_sf"/>
</dbReference>
<feature type="compositionally biased region" description="Low complexity" evidence="5">
    <location>
        <begin position="353"/>
        <end position="366"/>
    </location>
</feature>
<feature type="region of interest" description="Disordered" evidence="5">
    <location>
        <begin position="655"/>
        <end position="680"/>
    </location>
</feature>
<dbReference type="SMART" id="SM00356">
    <property type="entry name" value="ZnF_C3H1"/>
    <property type="match status" value="1"/>
</dbReference>
<feature type="region of interest" description="Disordered" evidence="5">
    <location>
        <begin position="413"/>
        <end position="449"/>
    </location>
</feature>
<gene>
    <name evidence="7" type="ORF">CUR178_06678</name>
</gene>
<dbReference type="RefSeq" id="XP_067694332.1">
    <property type="nucleotide sequence ID" value="XM_067838338.1"/>
</dbReference>
<feature type="region of interest" description="Disordered" evidence="5">
    <location>
        <begin position="612"/>
        <end position="641"/>
    </location>
</feature>
<keyword evidence="8" id="KW-1185">Reference proteome</keyword>
<feature type="compositionally biased region" description="Polar residues" evidence="5">
    <location>
        <begin position="417"/>
        <end position="448"/>
    </location>
</feature>
<dbReference type="GO" id="GO:0051252">
    <property type="term" value="P:regulation of RNA metabolic process"/>
    <property type="evidence" value="ECO:0007669"/>
    <property type="project" value="UniProtKB-ARBA"/>
</dbReference>
<keyword evidence="2 4" id="KW-0863">Zinc-finger</keyword>
<feature type="domain" description="C3H1-type" evidence="6">
    <location>
        <begin position="14"/>
        <end position="42"/>
    </location>
</feature>
<feature type="compositionally biased region" description="Gly residues" evidence="5">
    <location>
        <begin position="133"/>
        <end position="142"/>
    </location>
</feature>
<dbReference type="AlphaFoldDB" id="A0A836HAN6"/>
<dbReference type="GO" id="GO:0010468">
    <property type="term" value="P:regulation of gene expression"/>
    <property type="evidence" value="ECO:0007669"/>
    <property type="project" value="UniProtKB-ARBA"/>
</dbReference>
<feature type="region of interest" description="Disordered" evidence="5">
    <location>
        <begin position="162"/>
        <end position="181"/>
    </location>
</feature>
<dbReference type="InterPro" id="IPR000571">
    <property type="entry name" value="Znf_CCCH"/>
</dbReference>
<keyword evidence="3 4" id="KW-0862">Zinc</keyword>
<dbReference type="PROSITE" id="PS50103">
    <property type="entry name" value="ZF_C3H1"/>
    <property type="match status" value="1"/>
</dbReference>
<dbReference type="GO" id="GO:0008270">
    <property type="term" value="F:zinc ion binding"/>
    <property type="evidence" value="ECO:0007669"/>
    <property type="project" value="UniProtKB-KW"/>
</dbReference>
<keyword evidence="1 4" id="KW-0479">Metal-binding</keyword>
<evidence type="ECO:0000313" key="8">
    <source>
        <dbReference type="Proteomes" id="UP000674179"/>
    </source>
</evidence>
<dbReference type="Gene3D" id="4.10.1000.10">
    <property type="entry name" value="Zinc finger, CCCH-type"/>
    <property type="match status" value="1"/>
</dbReference>
<protein>
    <recommendedName>
        <fullName evidence="6">C3H1-type domain-containing protein</fullName>
    </recommendedName>
</protein>
<dbReference type="OrthoDB" id="410307at2759"/>